<organism evidence="1 2">
    <name type="scientific">Puccinia striiformis</name>
    <dbReference type="NCBI Taxonomy" id="27350"/>
    <lineage>
        <taxon>Eukaryota</taxon>
        <taxon>Fungi</taxon>
        <taxon>Dikarya</taxon>
        <taxon>Basidiomycota</taxon>
        <taxon>Pucciniomycotina</taxon>
        <taxon>Pucciniomycetes</taxon>
        <taxon>Pucciniales</taxon>
        <taxon>Pucciniaceae</taxon>
        <taxon>Puccinia</taxon>
    </lineage>
</organism>
<name>A0A2S4VWA7_9BASI</name>
<evidence type="ECO:0000313" key="1">
    <source>
        <dbReference type="EMBL" id="POW13791.1"/>
    </source>
</evidence>
<evidence type="ECO:0000313" key="2">
    <source>
        <dbReference type="Proteomes" id="UP000239156"/>
    </source>
</evidence>
<sequence length="409" mass="47155">MVEATEPTPSSADALANKQSISQKRDCIYLTFRIMVNMYDSSDDWPTEQTLPINRASWKAGISRLQSKLLPSLRCQITTLSRILNSSDLQNDQGPKFDLILKIQSELGRTFDDLISRAGNTDPESVSFRAQTNDNDLQEIKGFRLWVLRWNIVSLTHHLRRLFDFSSNVILELQPPPLTYRRQASSSDNRKMVTESTTETLALINRLMKWVYGNEFSVILERWQIELDAIDTQLANIIWLICLTTQSDKEDPQSEITELSEPIIHLAQSTIPVFKLSRLFFRKSTRSGSNQTRFESFSEMSSHQLEALYESAGEIADHLCRILKTLSEPEEYELSHITAALIHSVEHLLLRFDSYMLLLILYVVPVTPEWEDPSSRKLHLKTWLVNWHNLFLSACKNCIRVAQSFETDE</sequence>
<comment type="caution">
    <text evidence="1">The sequence shown here is derived from an EMBL/GenBank/DDBJ whole genome shotgun (WGS) entry which is preliminary data.</text>
</comment>
<proteinExistence type="predicted"/>
<protein>
    <submittedName>
        <fullName evidence="1">Uncharacterized protein</fullName>
    </submittedName>
</protein>
<dbReference type="Proteomes" id="UP000239156">
    <property type="component" value="Unassembled WGS sequence"/>
</dbReference>
<dbReference type="VEuPathDB" id="FungiDB:PSHT_06434"/>
<dbReference type="PANTHER" id="PTHR33069:SF3">
    <property type="entry name" value="DYNEIN HEAVY CHAIN TAIL DOMAIN-CONTAINING PROTEIN"/>
    <property type="match status" value="1"/>
</dbReference>
<dbReference type="VEuPathDB" id="FungiDB:PSTT_03429"/>
<dbReference type="EMBL" id="PKSL01000022">
    <property type="protein sequence ID" value="POW13791.1"/>
    <property type="molecule type" value="Genomic_DNA"/>
</dbReference>
<dbReference type="AlphaFoldDB" id="A0A2S4VWA7"/>
<accession>A0A2S4VWA7</accession>
<gene>
    <name evidence="1" type="ORF">PSTT_03429</name>
</gene>
<dbReference type="PANTHER" id="PTHR33069">
    <property type="entry name" value="CHROMOSOME 7, WHOLE GENOME SHOTGUN SEQUENCE-RELATED"/>
    <property type="match status" value="1"/>
</dbReference>
<keyword evidence="2" id="KW-1185">Reference proteome</keyword>
<reference evidence="1" key="1">
    <citation type="submission" date="2017-12" db="EMBL/GenBank/DDBJ databases">
        <title>Gene loss provides genomic basis for host adaptation in cereal stripe rust fungi.</title>
        <authorList>
            <person name="Xia C."/>
        </authorList>
    </citation>
    <scope>NUCLEOTIDE SEQUENCE [LARGE SCALE GENOMIC DNA]</scope>
    <source>
        <strain evidence="1">93-210</strain>
    </source>
</reference>